<evidence type="ECO:0000256" key="1">
    <source>
        <dbReference type="ARBA" id="ARBA00007734"/>
    </source>
</evidence>
<accession>A0A6B9G6I2</accession>
<evidence type="ECO:0000259" key="3">
    <source>
        <dbReference type="Pfam" id="PF01464"/>
    </source>
</evidence>
<dbReference type="InterPro" id="IPR023346">
    <property type="entry name" value="Lysozyme-like_dom_sf"/>
</dbReference>
<evidence type="ECO:0000313" key="4">
    <source>
        <dbReference type="EMBL" id="QGY31313.1"/>
    </source>
</evidence>
<dbReference type="SUPFAM" id="SSF53955">
    <property type="entry name" value="Lysozyme-like"/>
    <property type="match status" value="1"/>
</dbReference>
<dbReference type="Proteomes" id="UP000502005">
    <property type="component" value="Chromosome"/>
</dbReference>
<name>A0A6B9G6I2_PANCY</name>
<gene>
    <name evidence="4" type="ORF">CUN67_12820</name>
</gene>
<feature type="region of interest" description="Disordered" evidence="2">
    <location>
        <begin position="152"/>
        <end position="171"/>
    </location>
</feature>
<evidence type="ECO:0000313" key="5">
    <source>
        <dbReference type="Proteomes" id="UP000502005"/>
    </source>
</evidence>
<evidence type="ECO:0000256" key="2">
    <source>
        <dbReference type="SAM" id="MobiDB-lite"/>
    </source>
</evidence>
<protein>
    <recommendedName>
        <fullName evidence="3">Transglycosylase SLT domain-containing protein</fullName>
    </recommendedName>
</protein>
<feature type="domain" description="Transglycosylase SLT" evidence="3">
    <location>
        <begin position="116"/>
        <end position="214"/>
    </location>
</feature>
<dbReference type="PANTHER" id="PTHR37423:SF2">
    <property type="entry name" value="MEMBRANE-BOUND LYTIC MUREIN TRANSGLYCOSYLASE C"/>
    <property type="match status" value="1"/>
</dbReference>
<dbReference type="PANTHER" id="PTHR37423">
    <property type="entry name" value="SOLUBLE LYTIC MUREIN TRANSGLYCOSYLASE-RELATED"/>
    <property type="match status" value="1"/>
</dbReference>
<dbReference type="CDD" id="cd00254">
    <property type="entry name" value="LT-like"/>
    <property type="match status" value="1"/>
</dbReference>
<reference evidence="4 5" key="1">
    <citation type="submission" date="2017-11" db="EMBL/GenBank/DDBJ databases">
        <title>Genome sequence of Pantoea cypripedii NE1.</title>
        <authorList>
            <person name="Nascimento F.X."/>
        </authorList>
    </citation>
    <scope>NUCLEOTIDE SEQUENCE [LARGE SCALE GENOMIC DNA]</scope>
    <source>
        <strain evidence="4 5">NE1</strain>
    </source>
</reference>
<sequence length="675" mass="72284">MSTGDEATRSGIIDATNNAIVGAQQKGYITAQQAVNLRQTWAQNYAKGSLAMMTPDQRISALQSGSGVVSFIPPDQRLEMVRNSAFESTELKLASLKQPNADGTVDLNSLDASSDALTNAIFQQESGNKHRNADGSLVTSPKGAQGVGQIMPATGQNPGFGVKPLQDSSEQENRRFTGDYLNAMLKKYDGNQVLALAAYNAGPDNVDSWIKQIGDPRSGQVSNQQFAAAIPVNETRNYVYQVADKATKGAAYQAITDSPDFAMMSPQHQLQVTSALASMRNQDATLSLRRDNAAASAANSIQIRIANGEIPSNNDWNTYNQTVAGTSYDGTTQTLQAITASTQHLFSLPPAQAQAEVDQMMVNLRQNGGNDTQYKVLSAVQSNLNQRRTELQKNPQQVYSLDSGQPLQPLSVDDALQQPGSWGQGLVQRQVNSDAIAQKYGPTAGKNLLTPDELHNTQDAYDKMTSDQRIQFWRNTQASSNPAIATRLAREVGGDSLQVASVAGLANTPDGYSTALSVDKGFRLINPADGAAKVKFGTGFDDDTTRAIKSEYPGLSTMQIQSMLPVVKAYYAGSGGDLQRVPDDDALHKVIGTPIKIGDASIIVPPGSNENAYKDNINTGINKLGEFSQSVRNGLNNGTYTLAPDVDGNQVLIASASQRRVIGNDGRPVVFEVSK</sequence>
<proteinExistence type="inferred from homology"/>
<dbReference type="Pfam" id="PF01464">
    <property type="entry name" value="SLT"/>
    <property type="match status" value="1"/>
</dbReference>
<organism evidence="4 5">
    <name type="scientific">Pantoea cypripedii</name>
    <name type="common">Pectobacterium cypripedii</name>
    <name type="synonym">Erwinia cypripedii</name>
    <dbReference type="NCBI Taxonomy" id="55209"/>
    <lineage>
        <taxon>Bacteria</taxon>
        <taxon>Pseudomonadati</taxon>
        <taxon>Pseudomonadota</taxon>
        <taxon>Gammaproteobacteria</taxon>
        <taxon>Enterobacterales</taxon>
        <taxon>Erwiniaceae</taxon>
        <taxon>Pantoea</taxon>
    </lineage>
</organism>
<dbReference type="EMBL" id="CP024768">
    <property type="protein sequence ID" value="QGY31313.1"/>
    <property type="molecule type" value="Genomic_DNA"/>
</dbReference>
<comment type="similarity">
    <text evidence="1">Belongs to the transglycosylase Slt family.</text>
</comment>
<dbReference type="Gene3D" id="1.10.530.10">
    <property type="match status" value="1"/>
</dbReference>
<dbReference type="InterPro" id="IPR008258">
    <property type="entry name" value="Transglycosylase_SLT_dom_1"/>
</dbReference>
<dbReference type="AlphaFoldDB" id="A0A6B9G6I2"/>